<protein>
    <submittedName>
        <fullName evidence="1">Uncharacterized protein</fullName>
    </submittedName>
</protein>
<organism evidence="1 2">
    <name type="scientific">Caerostris darwini</name>
    <dbReference type="NCBI Taxonomy" id="1538125"/>
    <lineage>
        <taxon>Eukaryota</taxon>
        <taxon>Metazoa</taxon>
        <taxon>Ecdysozoa</taxon>
        <taxon>Arthropoda</taxon>
        <taxon>Chelicerata</taxon>
        <taxon>Arachnida</taxon>
        <taxon>Araneae</taxon>
        <taxon>Araneomorphae</taxon>
        <taxon>Entelegynae</taxon>
        <taxon>Araneoidea</taxon>
        <taxon>Araneidae</taxon>
        <taxon>Caerostris</taxon>
    </lineage>
</organism>
<dbReference type="Proteomes" id="UP001054837">
    <property type="component" value="Unassembled WGS sequence"/>
</dbReference>
<evidence type="ECO:0000313" key="2">
    <source>
        <dbReference type="Proteomes" id="UP001054837"/>
    </source>
</evidence>
<name>A0AAV4TM08_9ARAC</name>
<reference evidence="1 2" key="1">
    <citation type="submission" date="2021-06" db="EMBL/GenBank/DDBJ databases">
        <title>Caerostris darwini draft genome.</title>
        <authorList>
            <person name="Kono N."/>
            <person name="Arakawa K."/>
        </authorList>
    </citation>
    <scope>NUCLEOTIDE SEQUENCE [LARGE SCALE GENOMIC DNA]</scope>
</reference>
<comment type="caution">
    <text evidence="1">The sequence shown here is derived from an EMBL/GenBank/DDBJ whole genome shotgun (WGS) entry which is preliminary data.</text>
</comment>
<dbReference type="AlphaFoldDB" id="A0AAV4TM08"/>
<accession>A0AAV4TM08</accession>
<proteinExistence type="predicted"/>
<dbReference type="EMBL" id="BPLQ01009763">
    <property type="protein sequence ID" value="GIY46402.1"/>
    <property type="molecule type" value="Genomic_DNA"/>
</dbReference>
<gene>
    <name evidence="1" type="ORF">CDAR_585701</name>
</gene>
<keyword evidence="2" id="KW-1185">Reference proteome</keyword>
<sequence length="125" mass="14835">MLSSLTNPFHPLPSPHKLSQLNLQHFHSPLKQNDFTYPERTEQERRIHFIREHPLQAPSLWGVPGGRGKRRFVWLSFYGRIIFDTCFRNDVTASTNLRPRFLFVRLAKNVACNKLLWRRCCDFNV</sequence>
<evidence type="ECO:0000313" key="1">
    <source>
        <dbReference type="EMBL" id="GIY46402.1"/>
    </source>
</evidence>